<dbReference type="Proteomes" id="UP001589750">
    <property type="component" value="Unassembled WGS sequence"/>
</dbReference>
<dbReference type="PANTHER" id="PTHR21666:SF270">
    <property type="entry name" value="MUREIN HYDROLASE ACTIVATOR ENVC"/>
    <property type="match status" value="1"/>
</dbReference>
<sequence>MGLVSLAALAAPLAADADDKGDLKNKQREVKGRISAAAADVDESSRAAAWATSRLNQALDRLSDARRTLADVRERLSAARDRDAELQDALTRAELELDRATRAMRAATAAVDKQRRIARNTTTMIYTGGDPELRKIGDLFESNSLKDLGTRQLANQVVTGRQSTIFVDLTEAEDDLTAERATVKRTTLAVEKKRKQAAAHLVELEGLYTESVEAEKTVEGLVREASWARQKADVALARDNRVLGALRGREARIKKQLLAIAERQRNFRGFQGKSGGYLSPPAAGPVTSPFGYRIHPIYGYYSLHNGTDFGTGCGAPLYAAAGGTVIDTYFDSVYGNRLYLSIGKVNGKSLVLIYNHMSVYKASKGERVDRGEVVGLSGTTGWSTGCHLHFTVMEDGVAVNPMKYL</sequence>
<organism evidence="3 4">
    <name type="scientific">Nocardioides plantarum</name>
    <dbReference type="NCBI Taxonomy" id="29299"/>
    <lineage>
        <taxon>Bacteria</taxon>
        <taxon>Bacillati</taxon>
        <taxon>Actinomycetota</taxon>
        <taxon>Actinomycetes</taxon>
        <taxon>Propionibacteriales</taxon>
        <taxon>Nocardioidaceae</taxon>
        <taxon>Nocardioides</taxon>
    </lineage>
</organism>
<keyword evidence="1" id="KW-0175">Coiled coil</keyword>
<evidence type="ECO:0000259" key="2">
    <source>
        <dbReference type="Pfam" id="PF01551"/>
    </source>
</evidence>
<evidence type="ECO:0000313" key="3">
    <source>
        <dbReference type="EMBL" id="MFB9313374.1"/>
    </source>
</evidence>
<name>A0ABV5KCJ3_9ACTN</name>
<proteinExistence type="predicted"/>
<dbReference type="InterPro" id="IPR016047">
    <property type="entry name" value="M23ase_b-sheet_dom"/>
</dbReference>
<dbReference type="SUPFAM" id="SSF51261">
    <property type="entry name" value="Duplicated hybrid motif"/>
    <property type="match status" value="1"/>
</dbReference>
<dbReference type="RefSeq" id="WP_140007982.1">
    <property type="nucleotide sequence ID" value="NZ_JBHMDG010000012.1"/>
</dbReference>
<dbReference type="InterPro" id="IPR011055">
    <property type="entry name" value="Dup_hybrid_motif"/>
</dbReference>
<dbReference type="CDD" id="cd12797">
    <property type="entry name" value="M23_peptidase"/>
    <property type="match status" value="1"/>
</dbReference>
<dbReference type="Gene3D" id="2.70.70.10">
    <property type="entry name" value="Glucose Permease (Domain IIA)"/>
    <property type="match status" value="1"/>
</dbReference>
<dbReference type="EMBL" id="JBHMDG010000012">
    <property type="protein sequence ID" value="MFB9313374.1"/>
    <property type="molecule type" value="Genomic_DNA"/>
</dbReference>
<keyword evidence="4" id="KW-1185">Reference proteome</keyword>
<feature type="coiled-coil region" evidence="1">
    <location>
        <begin position="55"/>
        <end position="110"/>
    </location>
</feature>
<gene>
    <name evidence="3" type="ORF">ACFFRI_09990</name>
</gene>
<dbReference type="Pfam" id="PF01551">
    <property type="entry name" value="Peptidase_M23"/>
    <property type="match status" value="1"/>
</dbReference>
<comment type="caution">
    <text evidence="3">The sequence shown here is derived from an EMBL/GenBank/DDBJ whole genome shotgun (WGS) entry which is preliminary data.</text>
</comment>
<protein>
    <submittedName>
        <fullName evidence="3">Peptidoglycan DD-metalloendopeptidase family protein</fullName>
    </submittedName>
</protein>
<evidence type="ECO:0000256" key="1">
    <source>
        <dbReference type="SAM" id="Coils"/>
    </source>
</evidence>
<accession>A0ABV5KCJ3</accession>
<evidence type="ECO:0000313" key="4">
    <source>
        <dbReference type="Proteomes" id="UP001589750"/>
    </source>
</evidence>
<reference evidence="3 4" key="1">
    <citation type="submission" date="2024-09" db="EMBL/GenBank/DDBJ databases">
        <authorList>
            <person name="Sun Q."/>
            <person name="Mori K."/>
        </authorList>
    </citation>
    <scope>NUCLEOTIDE SEQUENCE [LARGE SCALE GENOMIC DNA]</scope>
    <source>
        <strain evidence="3 4">JCM 9626</strain>
    </source>
</reference>
<feature type="domain" description="M23ase beta-sheet core" evidence="2">
    <location>
        <begin position="303"/>
        <end position="401"/>
    </location>
</feature>
<dbReference type="InterPro" id="IPR050570">
    <property type="entry name" value="Cell_wall_metabolism_enzyme"/>
</dbReference>
<dbReference type="PANTHER" id="PTHR21666">
    <property type="entry name" value="PEPTIDASE-RELATED"/>
    <property type="match status" value="1"/>
</dbReference>